<comment type="subcellular location">
    <subcellularLocation>
        <location evidence="1">Endoplasmic reticulum membrane</location>
        <topology evidence="1">Multi-pass membrane protein</topology>
    </subcellularLocation>
</comment>
<dbReference type="InterPro" id="IPR000626">
    <property type="entry name" value="Ubiquitin-like_dom"/>
</dbReference>
<evidence type="ECO:0000256" key="13">
    <source>
        <dbReference type="ARBA" id="ARBA00023136"/>
    </source>
</evidence>
<evidence type="ECO:0000256" key="11">
    <source>
        <dbReference type="ARBA" id="ARBA00023002"/>
    </source>
</evidence>
<keyword evidence="10 17" id="KW-1133">Transmembrane helix</keyword>
<keyword evidence="13 17" id="KW-0472">Membrane</keyword>
<accession>A0A9P0AJG7</accession>
<evidence type="ECO:0000256" key="1">
    <source>
        <dbReference type="ARBA" id="ARBA00004477"/>
    </source>
</evidence>
<evidence type="ECO:0000256" key="14">
    <source>
        <dbReference type="ARBA" id="ARBA00023160"/>
    </source>
</evidence>
<keyword evidence="6 17" id="KW-0812">Transmembrane</keyword>
<reference evidence="19" key="1">
    <citation type="submission" date="2021-12" db="EMBL/GenBank/DDBJ databases">
        <authorList>
            <person name="King R."/>
        </authorList>
    </citation>
    <scope>NUCLEOTIDE SEQUENCE</scope>
</reference>
<dbReference type="PANTHER" id="PTHR10556:SF28">
    <property type="entry name" value="VERY-LONG-CHAIN ENOYL-COA REDUCTASE"/>
    <property type="match status" value="1"/>
</dbReference>
<keyword evidence="9" id="KW-0521">NADP</keyword>
<feature type="transmembrane region" description="Helical" evidence="17">
    <location>
        <begin position="222"/>
        <end position="241"/>
    </location>
</feature>
<evidence type="ECO:0000256" key="12">
    <source>
        <dbReference type="ARBA" id="ARBA00023098"/>
    </source>
</evidence>
<dbReference type="Gene3D" id="3.10.20.90">
    <property type="entry name" value="Phosphatidylinositol 3-kinase Catalytic Subunit, Chain A, domain 1"/>
    <property type="match status" value="1"/>
</dbReference>
<comment type="function">
    <text evidence="16">Catalyzes the last of the four reactions of the long-chain fatty acids elongation cycle. This endoplasmic reticulum-bound enzymatic process, allows the addition of 2 carbons to the chain of long- and very long-chain fatty acids/VLCFAs per cycle. This enzyme reduces the trans-2,3-enoyl-CoA fatty acid intermediate to an acyl-CoA that can be further elongated by entering a new cycle of elongation. Thereby, it participates in the production of VLCFAs of different chain lengths that are involved in multiple biological processes as precursors of membrane lipids and lipid mediators.</text>
</comment>
<comment type="catalytic activity">
    <reaction evidence="15">
        <text>a very-long-chain 2,3-saturated fatty acyl-CoA + NADP(+) = a very-long-chain (2E)-enoyl-CoA + NADPH + H(+)</text>
        <dbReference type="Rhea" id="RHEA:14473"/>
        <dbReference type="ChEBI" id="CHEBI:15378"/>
        <dbReference type="ChEBI" id="CHEBI:57783"/>
        <dbReference type="ChEBI" id="CHEBI:58349"/>
        <dbReference type="ChEBI" id="CHEBI:83724"/>
        <dbReference type="ChEBI" id="CHEBI:83728"/>
        <dbReference type="EC" id="1.3.1.93"/>
    </reaction>
</comment>
<comment type="similarity">
    <text evidence="3">Belongs to the steroid 5-alpha reductase family.</text>
</comment>
<evidence type="ECO:0000256" key="15">
    <source>
        <dbReference type="ARBA" id="ARBA00051495"/>
    </source>
</evidence>
<evidence type="ECO:0000256" key="9">
    <source>
        <dbReference type="ARBA" id="ARBA00022857"/>
    </source>
</evidence>
<dbReference type="PANTHER" id="PTHR10556">
    <property type="entry name" value="3-OXO-5-ALPHA-STEROID 4-DEHYDROGENASE"/>
    <property type="match status" value="1"/>
</dbReference>
<sequence>MKVELLTTSGKPIGAVELSKASTVQDVKKEVYKIKKQLYPERQSIRLEVKGKGAKDSDTLENLGIQDGGALYVKDLGPQIGWSTVFLSEYAGPLFTYLLFYPRPSFIYGADAASSKYECVVTIAAICWSVHYAKRILETIFVHRFSNATMPLSNLFKNCSYYWGFAAFVSYFTNHPLYTPPSDVQMKVGLAAFLICELGNLSIHIALRNLRPPGTKVRKIPVATGNPFTILFSLVSCPNYTYEIGSWIAFSVMTGSLPALIFTIAGAYQMTIWALGKHRNYKKEFSTYPKQRKAIFPFLI</sequence>
<dbReference type="InterPro" id="IPR001104">
    <property type="entry name" value="3-oxo-5_a-steroid_4-DH_C"/>
</dbReference>
<dbReference type="Proteomes" id="UP001152759">
    <property type="component" value="Chromosome 6"/>
</dbReference>
<dbReference type="Pfam" id="PF21696">
    <property type="entry name" value="TECR_N"/>
    <property type="match status" value="1"/>
</dbReference>
<dbReference type="AlphaFoldDB" id="A0A9P0AJG7"/>
<evidence type="ECO:0000256" key="7">
    <source>
        <dbReference type="ARBA" id="ARBA00022824"/>
    </source>
</evidence>
<evidence type="ECO:0000256" key="8">
    <source>
        <dbReference type="ARBA" id="ARBA00022832"/>
    </source>
</evidence>
<evidence type="ECO:0000256" key="4">
    <source>
        <dbReference type="ARBA" id="ARBA00012530"/>
    </source>
</evidence>
<proteinExistence type="inferred from homology"/>
<comment type="pathway">
    <text evidence="2">Lipid metabolism; fatty acid biosynthesis.</text>
</comment>
<keyword evidence="7" id="KW-0256">Endoplasmic reticulum</keyword>
<dbReference type="InterPro" id="IPR029071">
    <property type="entry name" value="Ubiquitin-like_domsf"/>
</dbReference>
<dbReference type="SUPFAM" id="SSF54236">
    <property type="entry name" value="Ubiquitin-like"/>
    <property type="match status" value="1"/>
</dbReference>
<organism evidence="19 20">
    <name type="scientific">Bemisia tabaci</name>
    <name type="common">Sweetpotato whitefly</name>
    <name type="synonym">Aleurodes tabaci</name>
    <dbReference type="NCBI Taxonomy" id="7038"/>
    <lineage>
        <taxon>Eukaryota</taxon>
        <taxon>Metazoa</taxon>
        <taxon>Ecdysozoa</taxon>
        <taxon>Arthropoda</taxon>
        <taxon>Hexapoda</taxon>
        <taxon>Insecta</taxon>
        <taxon>Pterygota</taxon>
        <taxon>Neoptera</taxon>
        <taxon>Paraneoptera</taxon>
        <taxon>Hemiptera</taxon>
        <taxon>Sternorrhyncha</taxon>
        <taxon>Aleyrodoidea</taxon>
        <taxon>Aleyrodidae</taxon>
        <taxon>Aleyrodinae</taxon>
        <taxon>Bemisia</taxon>
    </lineage>
</organism>
<evidence type="ECO:0000313" key="19">
    <source>
        <dbReference type="EMBL" id="CAH0391829.1"/>
    </source>
</evidence>
<feature type="transmembrane region" description="Helical" evidence="17">
    <location>
        <begin position="190"/>
        <end position="210"/>
    </location>
</feature>
<dbReference type="GO" id="GO:0102758">
    <property type="term" value="F:very-long-chain enoyl-CoA reductase activity"/>
    <property type="evidence" value="ECO:0007669"/>
    <property type="project" value="UniProtKB-EC"/>
</dbReference>
<dbReference type="Pfam" id="PF02544">
    <property type="entry name" value="Steroid_dh"/>
    <property type="match status" value="1"/>
</dbReference>
<dbReference type="OrthoDB" id="10251741at2759"/>
<feature type="transmembrane region" description="Helical" evidence="17">
    <location>
        <begin position="160"/>
        <end position="178"/>
    </location>
</feature>
<dbReference type="KEGG" id="btab:109042406"/>
<dbReference type="EC" id="1.3.1.93" evidence="4"/>
<evidence type="ECO:0000256" key="6">
    <source>
        <dbReference type="ARBA" id="ARBA00022692"/>
    </source>
</evidence>
<evidence type="ECO:0000256" key="2">
    <source>
        <dbReference type="ARBA" id="ARBA00005194"/>
    </source>
</evidence>
<dbReference type="EMBL" id="OU963867">
    <property type="protein sequence ID" value="CAH0391829.1"/>
    <property type="molecule type" value="Genomic_DNA"/>
</dbReference>
<dbReference type="PROSITE" id="PS50053">
    <property type="entry name" value="UBIQUITIN_2"/>
    <property type="match status" value="1"/>
</dbReference>
<feature type="transmembrane region" description="Helical" evidence="17">
    <location>
        <begin position="247"/>
        <end position="275"/>
    </location>
</feature>
<feature type="domain" description="Ubiquitin-like" evidence="18">
    <location>
        <begin position="1"/>
        <end position="73"/>
    </location>
</feature>
<keyword evidence="8" id="KW-0276">Fatty acid metabolism</keyword>
<dbReference type="FunFam" id="1.20.120.1630:FF:000010">
    <property type="entry name" value="Steroid alpha reductase family protein"/>
    <property type="match status" value="1"/>
</dbReference>
<evidence type="ECO:0000256" key="3">
    <source>
        <dbReference type="ARBA" id="ARBA00007742"/>
    </source>
</evidence>
<keyword evidence="12" id="KW-0443">Lipid metabolism</keyword>
<dbReference type="GO" id="GO:0042761">
    <property type="term" value="P:very long-chain fatty acid biosynthetic process"/>
    <property type="evidence" value="ECO:0007669"/>
    <property type="project" value="TreeGrafter"/>
</dbReference>
<dbReference type="FunFam" id="3.10.20.90:FF:000131">
    <property type="entry name" value="trans-2,3-enoyl-CoA reductase-like"/>
    <property type="match status" value="1"/>
</dbReference>
<dbReference type="GO" id="GO:0005789">
    <property type="term" value="C:endoplasmic reticulum membrane"/>
    <property type="evidence" value="ECO:0007669"/>
    <property type="project" value="UniProtKB-SubCell"/>
</dbReference>
<evidence type="ECO:0000256" key="16">
    <source>
        <dbReference type="ARBA" id="ARBA00058640"/>
    </source>
</evidence>
<keyword evidence="14" id="KW-0275">Fatty acid biosynthesis</keyword>
<keyword evidence="5" id="KW-0444">Lipid biosynthesis</keyword>
<dbReference type="PROSITE" id="PS50244">
    <property type="entry name" value="S5A_REDUCTASE"/>
    <property type="match status" value="1"/>
</dbReference>
<keyword evidence="11" id="KW-0560">Oxidoreductase</keyword>
<dbReference type="InterPro" id="IPR039357">
    <property type="entry name" value="SRD5A/TECR"/>
</dbReference>
<evidence type="ECO:0000259" key="18">
    <source>
        <dbReference type="PROSITE" id="PS50053"/>
    </source>
</evidence>
<protein>
    <recommendedName>
        <fullName evidence="4">very-long-chain enoyl-CoA reductase</fullName>
        <ecNumber evidence="4">1.3.1.93</ecNumber>
    </recommendedName>
</protein>
<evidence type="ECO:0000313" key="20">
    <source>
        <dbReference type="Proteomes" id="UP001152759"/>
    </source>
</evidence>
<evidence type="ECO:0000256" key="10">
    <source>
        <dbReference type="ARBA" id="ARBA00022989"/>
    </source>
</evidence>
<evidence type="ECO:0000256" key="17">
    <source>
        <dbReference type="SAM" id="Phobius"/>
    </source>
</evidence>
<dbReference type="CDD" id="cd01801">
    <property type="entry name" value="Ubl_TECR_like"/>
    <property type="match status" value="1"/>
</dbReference>
<name>A0A9P0AJG7_BEMTA</name>
<keyword evidence="20" id="KW-1185">Reference proteome</keyword>
<evidence type="ECO:0000256" key="5">
    <source>
        <dbReference type="ARBA" id="ARBA00022516"/>
    </source>
</evidence>
<gene>
    <name evidence="19" type="ORF">BEMITA_LOCUS10412</name>
</gene>
<dbReference type="InterPro" id="IPR049127">
    <property type="entry name" value="TECR-like_N"/>
</dbReference>
<dbReference type="Gene3D" id="1.20.120.1630">
    <property type="match status" value="1"/>
</dbReference>